<evidence type="ECO:0000313" key="2">
    <source>
        <dbReference type="EMBL" id="KAK7484462.1"/>
    </source>
</evidence>
<feature type="region of interest" description="Disordered" evidence="1">
    <location>
        <begin position="1"/>
        <end position="21"/>
    </location>
</feature>
<comment type="caution">
    <text evidence="2">The sequence shown here is derived from an EMBL/GenBank/DDBJ whole genome shotgun (WGS) entry which is preliminary data.</text>
</comment>
<reference evidence="2 3" key="1">
    <citation type="journal article" date="2023" name="Sci. Data">
        <title>Genome assembly of the Korean intertidal mud-creeper Batillaria attramentaria.</title>
        <authorList>
            <person name="Patra A.K."/>
            <person name="Ho P.T."/>
            <person name="Jun S."/>
            <person name="Lee S.J."/>
            <person name="Kim Y."/>
            <person name="Won Y.J."/>
        </authorList>
    </citation>
    <scope>NUCLEOTIDE SEQUENCE [LARGE SCALE GENOMIC DNA]</scope>
    <source>
        <strain evidence="2">Wonlab-2016</strain>
    </source>
</reference>
<protein>
    <submittedName>
        <fullName evidence="2">Uncharacterized protein</fullName>
    </submittedName>
</protein>
<name>A0ABD0KBK3_9CAEN</name>
<dbReference type="AlphaFoldDB" id="A0ABD0KBK3"/>
<dbReference type="Proteomes" id="UP001519460">
    <property type="component" value="Unassembled WGS sequence"/>
</dbReference>
<evidence type="ECO:0000256" key="1">
    <source>
        <dbReference type="SAM" id="MobiDB-lite"/>
    </source>
</evidence>
<keyword evidence="3" id="KW-1185">Reference proteome</keyword>
<sequence>MSHLNQQNFSRTEVEPQNHTLDNSVTVCQAATSPHVTSRLPFHPRLLPLNPYRQCSGGTGGATCTHRVWHALLVNVREDNLYKFA</sequence>
<gene>
    <name evidence="2" type="ORF">BaRGS_00024347</name>
</gene>
<evidence type="ECO:0000313" key="3">
    <source>
        <dbReference type="Proteomes" id="UP001519460"/>
    </source>
</evidence>
<accession>A0ABD0KBK3</accession>
<proteinExistence type="predicted"/>
<organism evidence="2 3">
    <name type="scientific">Batillaria attramentaria</name>
    <dbReference type="NCBI Taxonomy" id="370345"/>
    <lineage>
        <taxon>Eukaryota</taxon>
        <taxon>Metazoa</taxon>
        <taxon>Spiralia</taxon>
        <taxon>Lophotrochozoa</taxon>
        <taxon>Mollusca</taxon>
        <taxon>Gastropoda</taxon>
        <taxon>Caenogastropoda</taxon>
        <taxon>Sorbeoconcha</taxon>
        <taxon>Cerithioidea</taxon>
        <taxon>Batillariidae</taxon>
        <taxon>Batillaria</taxon>
    </lineage>
</organism>
<dbReference type="EMBL" id="JACVVK020000210">
    <property type="protein sequence ID" value="KAK7484462.1"/>
    <property type="molecule type" value="Genomic_DNA"/>
</dbReference>